<dbReference type="GO" id="GO:0016491">
    <property type="term" value="F:oxidoreductase activity"/>
    <property type="evidence" value="ECO:0007669"/>
    <property type="project" value="InterPro"/>
</dbReference>
<reference evidence="6" key="1">
    <citation type="submission" date="2016-10" db="EMBL/GenBank/DDBJ databases">
        <authorList>
            <person name="Jeantristanb JTB J.-T."/>
            <person name="Ricardo R."/>
        </authorList>
    </citation>
    <scope>NUCLEOTIDE SEQUENCE [LARGE SCALE GENOMIC DNA]</scope>
</reference>
<feature type="site" description="Lowers pKa of active site Tyr" evidence="3">
    <location>
        <position position="78"/>
    </location>
</feature>
<dbReference type="Pfam" id="PF00248">
    <property type="entry name" value="Aldo_ket_red"/>
    <property type="match status" value="1"/>
</dbReference>
<name>A0A2X0KRJ0_9BASI</name>
<dbReference type="AlphaFoldDB" id="A0A2X0KRJ0"/>
<evidence type="ECO:0000256" key="3">
    <source>
        <dbReference type="PIRSR" id="PIRSR000097-3"/>
    </source>
</evidence>
<evidence type="ECO:0000259" key="4">
    <source>
        <dbReference type="Pfam" id="PF00248"/>
    </source>
</evidence>
<dbReference type="InterPro" id="IPR020471">
    <property type="entry name" value="AKR"/>
</dbReference>
<dbReference type="Proteomes" id="UP000249723">
    <property type="component" value="Unassembled WGS sequence"/>
</dbReference>
<dbReference type="Gene3D" id="3.20.20.100">
    <property type="entry name" value="NADP-dependent oxidoreductase domain"/>
    <property type="match status" value="1"/>
</dbReference>
<evidence type="ECO:0000313" key="6">
    <source>
        <dbReference type="Proteomes" id="UP000249723"/>
    </source>
</evidence>
<keyword evidence="6" id="KW-1185">Reference proteome</keyword>
<dbReference type="STRING" id="289078.A0A2X0KRJ0"/>
<feature type="binding site" evidence="2">
    <location>
        <position position="111"/>
    </location>
    <ligand>
        <name>substrate</name>
    </ligand>
</feature>
<evidence type="ECO:0000313" key="5">
    <source>
        <dbReference type="EMBL" id="SCZ96472.1"/>
    </source>
</evidence>
<gene>
    <name evidence="5" type="ORF">BZ3500_MVSOF-1268-A1-R1_CHR8-2G10215</name>
</gene>
<dbReference type="SUPFAM" id="SSF51430">
    <property type="entry name" value="NAD(P)-linked oxidoreductase"/>
    <property type="match status" value="1"/>
</dbReference>
<sequence>MPVKSLKIANGSMPTVGFGLWKVPKPQCADVVYNALKLGYRLLDGAADYGNSREAGEGLARAIKDGVVTREEVFVTSKLWNTNHAYEHVVPAAKHELSLWGLDYFDLYLIHFPVSLEYVDPNTRFPPEWWDGTPGGKVTPSNDPISDTWRGMEDVHNQGLAKNIGVSNFCGGLLIDLFRSAKVKVSHPTINALNEIKYRAEDLTHMLRLFAQPSVLQIEHHPYLQQPAMLKLAQETLGMAVTAYSSLGPQSFLELDHPGAVKTPSLLEHDVIKKIASKHGKGEGQVLFRWATQRNVAIIPKSNNDNRAEANLASVEFDLDDEDLKAIEKLDIGLRFNNPGDIDPRLAIFA</sequence>
<dbReference type="PROSITE" id="PS00062">
    <property type="entry name" value="ALDOKETO_REDUCTASE_2"/>
    <property type="match status" value="1"/>
</dbReference>
<dbReference type="EMBL" id="FMWP01000088">
    <property type="protein sequence ID" value="SCZ96472.1"/>
    <property type="molecule type" value="Genomic_DNA"/>
</dbReference>
<proteinExistence type="predicted"/>
<dbReference type="PANTHER" id="PTHR11732">
    <property type="entry name" value="ALDO/KETO REDUCTASE"/>
    <property type="match status" value="1"/>
</dbReference>
<dbReference type="InterPro" id="IPR018170">
    <property type="entry name" value="Aldo/ket_reductase_CS"/>
</dbReference>
<dbReference type="PRINTS" id="PR00069">
    <property type="entry name" value="ALDKETRDTASE"/>
</dbReference>
<dbReference type="InterPro" id="IPR023210">
    <property type="entry name" value="NADP_OxRdtase_dom"/>
</dbReference>
<feature type="active site" description="Proton donor" evidence="1">
    <location>
        <position position="49"/>
    </location>
</feature>
<dbReference type="InterPro" id="IPR036812">
    <property type="entry name" value="NAD(P)_OxRdtase_dom_sf"/>
</dbReference>
<accession>A0A2X0KRJ0</accession>
<evidence type="ECO:0000256" key="1">
    <source>
        <dbReference type="PIRSR" id="PIRSR000097-1"/>
    </source>
</evidence>
<dbReference type="OrthoDB" id="416253at2759"/>
<evidence type="ECO:0000256" key="2">
    <source>
        <dbReference type="PIRSR" id="PIRSR000097-2"/>
    </source>
</evidence>
<protein>
    <submittedName>
        <fullName evidence="5">BZ3500_MvSof-1268-A1-R1_Chr8-2g10215 protein</fullName>
    </submittedName>
</protein>
<organism evidence="5 6">
    <name type="scientific">Microbotryum saponariae</name>
    <dbReference type="NCBI Taxonomy" id="289078"/>
    <lineage>
        <taxon>Eukaryota</taxon>
        <taxon>Fungi</taxon>
        <taxon>Dikarya</taxon>
        <taxon>Basidiomycota</taxon>
        <taxon>Pucciniomycotina</taxon>
        <taxon>Microbotryomycetes</taxon>
        <taxon>Microbotryales</taxon>
        <taxon>Microbotryaceae</taxon>
        <taxon>Microbotryum</taxon>
    </lineage>
</organism>
<dbReference type="PIRSF" id="PIRSF000097">
    <property type="entry name" value="AKR"/>
    <property type="match status" value="1"/>
</dbReference>
<feature type="domain" description="NADP-dependent oxidoreductase" evidence="4">
    <location>
        <begin position="17"/>
        <end position="331"/>
    </location>
</feature>